<dbReference type="GO" id="GO:0070611">
    <property type="term" value="F:histone H3R2 methyltransferase activity"/>
    <property type="evidence" value="ECO:0007669"/>
    <property type="project" value="TreeGrafter"/>
</dbReference>
<dbReference type="SUPFAM" id="SSF53335">
    <property type="entry name" value="S-adenosyl-L-methionine-dependent methyltransferases"/>
    <property type="match status" value="2"/>
</dbReference>
<evidence type="ECO:0000256" key="6">
    <source>
        <dbReference type="ARBA" id="ARBA00022454"/>
    </source>
</evidence>
<dbReference type="GO" id="GO:0005694">
    <property type="term" value="C:chromosome"/>
    <property type="evidence" value="ECO:0007669"/>
    <property type="project" value="UniProtKB-SubCell"/>
</dbReference>
<dbReference type="GO" id="GO:0032259">
    <property type="term" value="P:methylation"/>
    <property type="evidence" value="ECO:0007669"/>
    <property type="project" value="UniProtKB-KW"/>
</dbReference>
<evidence type="ECO:0000256" key="11">
    <source>
        <dbReference type="ARBA" id="ARBA00022853"/>
    </source>
</evidence>
<comment type="catalytic activity">
    <reaction evidence="17">
        <text>L-arginyl-[protein] + 2 S-adenosyl-L-methionine = N(omega),N(omega)-dimethyl-L-arginyl-[protein] + 2 S-adenosyl-L-homocysteine + 2 H(+)</text>
        <dbReference type="Rhea" id="RHEA:48096"/>
        <dbReference type="Rhea" id="RHEA-COMP:10532"/>
        <dbReference type="Rhea" id="RHEA-COMP:11991"/>
        <dbReference type="ChEBI" id="CHEBI:15378"/>
        <dbReference type="ChEBI" id="CHEBI:29965"/>
        <dbReference type="ChEBI" id="CHEBI:57856"/>
        <dbReference type="ChEBI" id="CHEBI:59789"/>
        <dbReference type="ChEBI" id="CHEBI:61897"/>
        <dbReference type="EC" id="2.1.1.319"/>
    </reaction>
</comment>
<evidence type="ECO:0000256" key="18">
    <source>
        <dbReference type="SAM" id="MobiDB-lite"/>
    </source>
</evidence>
<evidence type="ECO:0000256" key="10">
    <source>
        <dbReference type="ARBA" id="ARBA00022691"/>
    </source>
</evidence>
<evidence type="ECO:0000256" key="16">
    <source>
        <dbReference type="ARBA" id="ARBA00033236"/>
    </source>
</evidence>
<evidence type="ECO:0000256" key="1">
    <source>
        <dbReference type="ARBA" id="ARBA00004123"/>
    </source>
</evidence>
<dbReference type="Gene3D" id="3.40.50.150">
    <property type="entry name" value="Vaccinia Virus protein VP39"/>
    <property type="match status" value="1"/>
</dbReference>
<keyword evidence="8" id="KW-0489">Methyltransferase</keyword>
<dbReference type="FunFam" id="2.30.29.30:FF:000235">
    <property type="entry name" value="Coactivator-associated arginine methyltransferase 1"/>
    <property type="match status" value="1"/>
</dbReference>
<evidence type="ECO:0000256" key="14">
    <source>
        <dbReference type="ARBA" id="ARBA00023242"/>
    </source>
</evidence>
<keyword evidence="11" id="KW-0156">Chromatin regulator</keyword>
<evidence type="ECO:0000256" key="15">
    <source>
        <dbReference type="ARBA" id="ARBA00030670"/>
    </source>
</evidence>
<keyword evidence="14" id="KW-0539">Nucleus</keyword>
<evidence type="ECO:0000256" key="17">
    <source>
        <dbReference type="ARBA" id="ARBA00049086"/>
    </source>
</evidence>
<dbReference type="PROSITE" id="PS51678">
    <property type="entry name" value="SAM_MT_PRMT"/>
    <property type="match status" value="1"/>
</dbReference>
<evidence type="ECO:0000256" key="3">
    <source>
        <dbReference type="ARBA" id="ARBA00004496"/>
    </source>
</evidence>
<reference evidence="20" key="2">
    <citation type="submission" date="2025-09" db="UniProtKB">
        <authorList>
            <consortium name="Ensembl"/>
        </authorList>
    </citation>
    <scope>IDENTIFICATION</scope>
</reference>
<evidence type="ECO:0000256" key="7">
    <source>
        <dbReference type="ARBA" id="ARBA00022490"/>
    </source>
</evidence>
<dbReference type="PANTHER" id="PTHR11006">
    <property type="entry name" value="PROTEIN ARGININE N-METHYLTRANSFERASE"/>
    <property type="match status" value="1"/>
</dbReference>
<evidence type="ECO:0000256" key="9">
    <source>
        <dbReference type="ARBA" id="ARBA00022679"/>
    </source>
</evidence>
<dbReference type="GO" id="GO:0035242">
    <property type="term" value="F:protein-arginine omega-N asymmetric methyltransferase activity"/>
    <property type="evidence" value="ECO:0007669"/>
    <property type="project" value="UniProtKB-EC"/>
</dbReference>
<keyword evidence="7" id="KW-0963">Cytoplasm</keyword>
<dbReference type="CDD" id="cd13330">
    <property type="entry name" value="PH_CARM1"/>
    <property type="match status" value="1"/>
</dbReference>
<comment type="subcellular location">
    <subcellularLocation>
        <location evidence="2">Chromosome</location>
    </subcellularLocation>
    <subcellularLocation>
        <location evidence="3">Cytoplasm</location>
    </subcellularLocation>
    <subcellularLocation>
        <location evidence="1">Nucleus</location>
    </subcellularLocation>
</comment>
<keyword evidence="13" id="KW-0804">Transcription</keyword>
<evidence type="ECO:0000256" key="12">
    <source>
        <dbReference type="ARBA" id="ARBA00023015"/>
    </source>
</evidence>
<feature type="region of interest" description="Disordered" evidence="18">
    <location>
        <begin position="259"/>
        <end position="283"/>
    </location>
</feature>
<evidence type="ECO:0000256" key="13">
    <source>
        <dbReference type="ARBA" id="ARBA00023163"/>
    </source>
</evidence>
<dbReference type="InterPro" id="IPR055135">
    <property type="entry name" value="PRMT_dom"/>
</dbReference>
<evidence type="ECO:0000256" key="4">
    <source>
        <dbReference type="ARBA" id="ARBA00011925"/>
    </source>
</evidence>
<dbReference type="CDD" id="cd02440">
    <property type="entry name" value="AdoMet_MTases"/>
    <property type="match status" value="1"/>
</dbReference>
<keyword evidence="10" id="KW-0949">S-adenosyl-L-methionine</keyword>
<dbReference type="Pfam" id="PF06325">
    <property type="entry name" value="PrmA"/>
    <property type="match status" value="1"/>
</dbReference>
<evidence type="ECO:0000256" key="2">
    <source>
        <dbReference type="ARBA" id="ARBA00004286"/>
    </source>
</evidence>
<evidence type="ECO:0000259" key="19">
    <source>
        <dbReference type="Pfam" id="PF22528"/>
    </source>
</evidence>
<evidence type="ECO:0000313" key="21">
    <source>
        <dbReference type="Proteomes" id="UP000694382"/>
    </source>
</evidence>
<evidence type="ECO:0000313" key="20">
    <source>
        <dbReference type="Ensembl" id="ENSCPVP00000023610.1"/>
    </source>
</evidence>
<evidence type="ECO:0000256" key="8">
    <source>
        <dbReference type="ARBA" id="ARBA00022603"/>
    </source>
</evidence>
<dbReference type="Proteomes" id="UP000694382">
    <property type="component" value="Unassembled WGS sequence"/>
</dbReference>
<sequence>MAAVSVFPGVRLLTVGDANGEIQRHQEQQPLRLEVRTGPDSAAIALYGHEEVCVFKCSVSRDTECSRVGKQSFIITLGCNSVLLQFGTPTDFCSFYNILKNCRGHNTERSVFSERTEESSAVQYFQFYGYLSQQQNMMQDYVRTGTYQRAILQNHSDFKDKIVLDVGCGSGILSFFAAQAGARKIYAVEASTMAQHAEVLVKSNNLTERIVVIPGKVEEVSLPEQVDIIISEPMGYMLFNERMLESYLHAKKYLKPSGERRGVPGGPWGPWDPPAPRSSLPPSLREHVPHDWGRAPGALHGRAALHGAVHQGQLLVPALLPRRGSLRSARRRCGRVLQAARGGHLRHPDFNGQIRQIHRELLGSQGGRLAQVRSAWGGLGGLGGWGSPHPPNNPRSSRIEIPFKFHMLHSGLVHGLAFWFDVAFIGSIMTVWLSTAPTEPLTHWYQVRCLFQSPLFAKAGDTLSGTCLLVANKRQSYDISIVAQVDQTGSKSSNLLDLKNPFFRYTGTTPSPPPGSHYTSPSENMWSTGSSYNMSTGMAVAGMPAAYDLSSVIAGGSNVGHNNLIPLANTGIVNHTHSRMGSIMSTGIVQGSSSGQSGAGSSSHFPLNSQFTMGGPPLSMASPMSITTNTMHYGS</sequence>
<dbReference type="GO" id="GO:0005737">
    <property type="term" value="C:cytoplasm"/>
    <property type="evidence" value="ECO:0007669"/>
    <property type="project" value="UniProtKB-SubCell"/>
</dbReference>
<protein>
    <recommendedName>
        <fullName evidence="5">Histone-arginine methyltransferase CARM1</fullName>
        <ecNumber evidence="4">2.1.1.319</ecNumber>
    </recommendedName>
    <alternativeName>
        <fullName evidence="16">Coactivator-associated arginine methyltransferase 1</fullName>
    </alternativeName>
    <alternativeName>
        <fullName evidence="15">Protein arginine N-methyltransferase 4</fullName>
    </alternativeName>
</protein>
<dbReference type="InterPro" id="IPR025799">
    <property type="entry name" value="Arg_MeTrfase"/>
</dbReference>
<dbReference type="FunFam" id="3.40.50.150:FF:000031">
    <property type="entry name" value="Putative Histone-arginine methyltransferase CARM1"/>
    <property type="match status" value="1"/>
</dbReference>
<dbReference type="GO" id="GO:0005634">
    <property type="term" value="C:nucleus"/>
    <property type="evidence" value="ECO:0007669"/>
    <property type="project" value="UniProtKB-SubCell"/>
</dbReference>
<keyword evidence="12" id="KW-0805">Transcription regulation</keyword>
<dbReference type="Gene3D" id="2.30.29.30">
    <property type="entry name" value="Pleckstrin-homology domain (PH domain)/Phosphotyrosine-binding domain (PTB)"/>
    <property type="match status" value="1"/>
</dbReference>
<dbReference type="Pfam" id="PF11531">
    <property type="entry name" value="CARM1"/>
    <property type="match status" value="1"/>
</dbReference>
<keyword evidence="6" id="KW-0158">Chromosome</keyword>
<name>A0A8U8C5G0_GEOPR</name>
<dbReference type="InterPro" id="IPR029063">
    <property type="entry name" value="SAM-dependent_MTases_sf"/>
</dbReference>
<evidence type="ECO:0000256" key="5">
    <source>
        <dbReference type="ARBA" id="ARBA00021804"/>
    </source>
</evidence>
<dbReference type="InterPro" id="IPR011993">
    <property type="entry name" value="PH-like_dom_sf"/>
</dbReference>
<dbReference type="Pfam" id="PF22528">
    <property type="entry name" value="PRMT_C"/>
    <property type="match status" value="1"/>
</dbReference>
<dbReference type="Ensembl" id="ENSCPVT00000028060.1">
    <property type="protein sequence ID" value="ENSCPVP00000023610.1"/>
    <property type="gene ID" value="ENSCPVG00000007597.2"/>
</dbReference>
<dbReference type="AlphaFoldDB" id="A0A8U8C5G0"/>
<accession>A0A8U8C5G0</accession>
<keyword evidence="9" id="KW-0808">Transferase</keyword>
<dbReference type="EC" id="2.1.1.319" evidence="4"/>
<dbReference type="Gene3D" id="2.70.160.11">
    <property type="entry name" value="Hnrnp arginine n-methyltransferase1"/>
    <property type="match status" value="1"/>
</dbReference>
<proteinExistence type="predicted"/>
<dbReference type="PANTHER" id="PTHR11006:SF51">
    <property type="entry name" value="HISTONE-ARGININE METHYLTRANSFERASE CARM1"/>
    <property type="match status" value="1"/>
</dbReference>
<organism evidence="20 21">
    <name type="scientific">Geospiza parvula</name>
    <name type="common">Small tree-finch</name>
    <name type="synonym">Camarhynchus parvulus</name>
    <dbReference type="NCBI Taxonomy" id="87175"/>
    <lineage>
        <taxon>Eukaryota</taxon>
        <taxon>Metazoa</taxon>
        <taxon>Chordata</taxon>
        <taxon>Craniata</taxon>
        <taxon>Vertebrata</taxon>
        <taxon>Euteleostomi</taxon>
        <taxon>Archelosauria</taxon>
        <taxon>Archosauria</taxon>
        <taxon>Dinosauria</taxon>
        <taxon>Saurischia</taxon>
        <taxon>Theropoda</taxon>
        <taxon>Coelurosauria</taxon>
        <taxon>Aves</taxon>
        <taxon>Neognathae</taxon>
        <taxon>Neoaves</taxon>
        <taxon>Telluraves</taxon>
        <taxon>Australaves</taxon>
        <taxon>Passeriformes</taxon>
        <taxon>Thraupidae</taxon>
        <taxon>Camarhynchus</taxon>
    </lineage>
</organism>
<keyword evidence="21" id="KW-1185">Reference proteome</keyword>
<feature type="domain" description="Protein arginine N-methyltransferase" evidence="19">
    <location>
        <begin position="398"/>
        <end position="481"/>
    </location>
</feature>
<reference evidence="20" key="1">
    <citation type="submission" date="2025-08" db="UniProtKB">
        <authorList>
            <consortium name="Ensembl"/>
        </authorList>
    </citation>
    <scope>IDENTIFICATION</scope>
</reference>